<evidence type="ECO:0000256" key="1">
    <source>
        <dbReference type="SAM" id="MobiDB-lite"/>
    </source>
</evidence>
<feature type="region of interest" description="Disordered" evidence="1">
    <location>
        <begin position="353"/>
        <end position="408"/>
    </location>
</feature>
<proteinExistence type="predicted"/>
<comment type="caution">
    <text evidence="2">The sequence shown here is derived from an EMBL/GenBank/DDBJ whole genome shotgun (WGS) entry which is preliminary data.</text>
</comment>
<dbReference type="AlphaFoldDB" id="A0A8J4G4S1"/>
<name>A0A8J4G4S1_9CHLO</name>
<organism evidence="2 3">
    <name type="scientific">Volvox reticuliferus</name>
    <dbReference type="NCBI Taxonomy" id="1737510"/>
    <lineage>
        <taxon>Eukaryota</taxon>
        <taxon>Viridiplantae</taxon>
        <taxon>Chlorophyta</taxon>
        <taxon>core chlorophytes</taxon>
        <taxon>Chlorophyceae</taxon>
        <taxon>CS clade</taxon>
        <taxon>Chlamydomonadales</taxon>
        <taxon>Volvocaceae</taxon>
        <taxon>Volvox</taxon>
    </lineage>
</organism>
<feature type="non-terminal residue" evidence="2">
    <location>
        <position position="1"/>
    </location>
</feature>
<feature type="region of interest" description="Disordered" evidence="1">
    <location>
        <begin position="284"/>
        <end position="307"/>
    </location>
</feature>
<gene>
    <name evidence="2" type="ORF">Vretimale_3448</name>
</gene>
<feature type="compositionally biased region" description="Gly residues" evidence="1">
    <location>
        <begin position="358"/>
        <end position="408"/>
    </location>
</feature>
<dbReference type="Proteomes" id="UP000722791">
    <property type="component" value="Unassembled WGS sequence"/>
</dbReference>
<dbReference type="EMBL" id="BNCQ01000005">
    <property type="protein sequence ID" value="GIL98047.1"/>
    <property type="molecule type" value="Genomic_DNA"/>
</dbReference>
<evidence type="ECO:0000313" key="3">
    <source>
        <dbReference type="Proteomes" id="UP000722791"/>
    </source>
</evidence>
<reference evidence="2" key="1">
    <citation type="journal article" date="2021" name="Proc. Natl. Acad. Sci. U.S.A.">
        <title>Three genomes in the algal genus Volvox reveal the fate of a haploid sex-determining region after a transition to homothallism.</title>
        <authorList>
            <person name="Yamamoto K."/>
            <person name="Hamaji T."/>
            <person name="Kawai-Toyooka H."/>
            <person name="Matsuzaki R."/>
            <person name="Takahashi F."/>
            <person name="Nishimura Y."/>
            <person name="Kawachi M."/>
            <person name="Noguchi H."/>
            <person name="Minakuchi Y."/>
            <person name="Umen J.G."/>
            <person name="Toyoda A."/>
            <person name="Nozaki H."/>
        </authorList>
    </citation>
    <scope>NUCLEOTIDE SEQUENCE</scope>
    <source>
        <strain evidence="2">NIES-3785</strain>
    </source>
</reference>
<feature type="region of interest" description="Disordered" evidence="1">
    <location>
        <begin position="1"/>
        <end position="69"/>
    </location>
</feature>
<accession>A0A8J4G4S1</accession>
<protein>
    <submittedName>
        <fullName evidence="2">Uncharacterized protein</fullName>
    </submittedName>
</protein>
<evidence type="ECO:0000313" key="2">
    <source>
        <dbReference type="EMBL" id="GIL98047.1"/>
    </source>
</evidence>
<sequence>MQSAQRAGCPPPTSAVTARPAKPRPPWRSAQAPARIPLGGDTDEVQAADRAVSEPKPLLPPDPGLQSQPAAVPVSSLVVPANPLISTIPASPGGNSIDPARTILTPIQTGAATGAEQLEAEDMLRQPGFLTALPRVAAVAVTAPSSSSSAAARRAPSTLSEVMSSSAKPLSRISGVALSMMVMSELLGQMLYGASHQVTAEELRRALASFDVTLGDVRHVEAARIVPPNLLISLDLRPITTSGAPTSPYFPQSAADGSLANDLTFSSNRLAAGGRGEFVDSPIGLDGGATALPEPPSAAEWPASPGQSRGARIASVLADAAEVAAVAGGAVARIRKGTNPMLYGVFVGPTPLPPPVEGTGGDDGGAGGSDTGGRGDGHGSGSGGGGRGGDGSGGNGSGPAGDGSSGGDGAGCWWNPQLTEALSKLALVCLLLPPDRQLHVFNHLYNMVVGAVSGAADTDRARETTQSRLHVEGPRAFSAQCTTPRCPLLTMMAGYEPAASSRIAQDTHIQRGS</sequence>